<organism evidence="1 2">
    <name type="scientific">Candidatus Pseudomonas phytovorans</name>
    <dbReference type="NCBI Taxonomy" id="3121377"/>
    <lineage>
        <taxon>Bacteria</taxon>
        <taxon>Pseudomonadati</taxon>
        <taxon>Pseudomonadota</taxon>
        <taxon>Gammaproteobacteria</taxon>
        <taxon>Pseudomonadales</taxon>
        <taxon>Pseudomonadaceae</taxon>
        <taxon>Pseudomonas</taxon>
    </lineage>
</organism>
<reference evidence="1" key="1">
    <citation type="submission" date="2023-03" db="EMBL/GenBank/DDBJ databases">
        <title>Andean soil-derived lignocellulolytic bacterial consortium as a source of novel taxa and putative plastic-active enzymes.</title>
        <authorList>
            <person name="Diaz-Garcia L."/>
            <person name="Chuvochina M."/>
            <person name="Feuerriegel G."/>
            <person name="Bunk B."/>
            <person name="Sproer C."/>
            <person name="Streit W.R."/>
            <person name="Rodriguez L.M."/>
            <person name="Overmann J."/>
            <person name="Jimenez D.J."/>
        </authorList>
    </citation>
    <scope>NUCLEOTIDE SEQUENCE</scope>
    <source>
        <strain evidence="1">MAG 876</strain>
    </source>
</reference>
<gene>
    <name evidence="1" type="ORF">P0Y58_22830</name>
</gene>
<sequence>MASQNILHSNAFNFQSFIQNSVDPRTGQYTLGIALPALVGNDLAGPQLPLRLRFNPMNDEDSGFGKGWSLSLTQYLPGTHMLTLHTGEVFKVTGSGAQPEIREKKLDTFHFHDDTVQGSDRYRVVHKSGLVEVLTRQTGSYPVYLVTEVYSPSGHKVSLGYGPSTGNLESISYRDSDDVHCKLLALTYATGGVNIDVHPDADPGRPARARYTLELSNRELHKVTLSTAELANWRITYASIKGLTCVTKLYSPSGAMETIAYEDDGHVLPVNGERVAIPRVTTHTLYPGAGQKPVKTTYTYLYVDPETKQSLAHNFVGYNSGITWSNDGEDNLFRALSSYKYASTTHIWGLDQKGEEVELRTVEQVYNRFHLMEAEITRQAGHVQSAFTEYHGDVAAPWDDQPDNFQLPKVSTRKWELLDEPGKSRSEETTTVYNTLGNLIEEIQPNGQRVVNEYYAAEGEVGCPPDPELFERSLKYSTVIPAPQGNAPAPELRTGYRYRSLATVGGEAETWLVQAQISLCEVIDDLEQPPLQVTLIEPVDDVADLLRHGRPLKQTLDMNGYVTTQSFSYEKEMVDVKAVVDREVEGGEKEVVVRTVKVGKQEQAVQEPALVTTQTITGYDNGLSDDDTGLPRNTVKVVTLKHSITIGEPLLNRDDNDVEIAYTYDSLNRTTSETVSPNQPDYTASRFYEYYLVGSEGQQASQTSTDVKGVSTTALVDGLSRVVSELRHDADAGDSGTRRSFRLRYEASYDELGQLLEQTDYDWLADQQMPLITQYRYDNWGQRCCEIGPDGVAHYEQTDPIGTSESSNLPIQTSWSESVDGKLTQGKTVTYLNLFEQPDVVQRFDRDDKVLSKHQYFFDGLGRTVQEIDARNAETRNAYDAFDRLVDHTLADKKSVVHRDYAPHSSADLPVKIAVNGVVLGEQAFDGLDRMTASITGGRKRVMFYKAGQNKSWKVRTPANREIEYDYTLQLTDQPELRRVLPLPGQTQKAAVEEYRYDHKNARLTYCGEPGQELTRDYFSTGELKLETRTVGSESWNMTYGASLQGRALTYEDVLGQTQHYKYDTAGRLEKTWLGGLSTTFGYDDLGNLGFYKTCDGIEGEDEASCERWLLTELEYDDLGREKLRRFTFPDSVQELSQEYSALDQLTLRILTENGEELREEKYSYDLRGRLEGYTCKGPQAPQDPCGKTIREQQFLFDSIDNITWVYTAFDGAGGKPDNNEATYLFENEADPAQLTGIENTHADYPLPVTLRYDPDGNMTTDEQGRTLDYDPLGRLQSVELLDGTVAGYGYDSLDRLASQDS</sequence>
<dbReference type="Gene3D" id="2.180.10.10">
    <property type="entry name" value="RHS repeat-associated core"/>
    <property type="match status" value="2"/>
</dbReference>
<dbReference type="EMBL" id="CP119325">
    <property type="protein sequence ID" value="WEK29702.1"/>
    <property type="molecule type" value="Genomic_DNA"/>
</dbReference>
<name>A0AAJ5WHA3_9PSED</name>
<protein>
    <submittedName>
        <fullName evidence="1">Sugar-binding protein</fullName>
    </submittedName>
</protein>
<evidence type="ECO:0000313" key="2">
    <source>
        <dbReference type="Proteomes" id="UP001216329"/>
    </source>
</evidence>
<evidence type="ECO:0000313" key="1">
    <source>
        <dbReference type="EMBL" id="WEK29702.1"/>
    </source>
</evidence>
<proteinExistence type="predicted"/>
<dbReference type="InterPro" id="IPR006530">
    <property type="entry name" value="YD"/>
</dbReference>
<dbReference type="Proteomes" id="UP001216329">
    <property type="component" value="Chromosome"/>
</dbReference>
<dbReference type="NCBIfam" id="TIGR01643">
    <property type="entry name" value="YD_repeat_2x"/>
    <property type="match status" value="1"/>
</dbReference>
<accession>A0AAJ5WHA3</accession>